<proteinExistence type="predicted"/>
<dbReference type="Gene3D" id="3.20.20.190">
    <property type="entry name" value="Phosphatidylinositol (PI) phosphodiesterase"/>
    <property type="match status" value="1"/>
</dbReference>
<name>A0A939BV40_9BACL</name>
<keyword evidence="3" id="KW-1185">Reference proteome</keyword>
<dbReference type="PANTHER" id="PTHR46211:SF14">
    <property type="entry name" value="GLYCEROPHOSPHODIESTER PHOSPHODIESTERASE"/>
    <property type="match status" value="1"/>
</dbReference>
<dbReference type="AlphaFoldDB" id="A0A939BV40"/>
<dbReference type="InterPro" id="IPR030395">
    <property type="entry name" value="GP_PDE_dom"/>
</dbReference>
<dbReference type="Proteomes" id="UP000717624">
    <property type="component" value="Unassembled WGS sequence"/>
</dbReference>
<dbReference type="PROSITE" id="PS51704">
    <property type="entry name" value="GP_PDE"/>
    <property type="match status" value="1"/>
</dbReference>
<evidence type="ECO:0000313" key="3">
    <source>
        <dbReference type="Proteomes" id="UP000717624"/>
    </source>
</evidence>
<gene>
    <name evidence="2" type="ORF">JOD01_001870</name>
</gene>
<dbReference type="InterPro" id="IPR017946">
    <property type="entry name" value="PLC-like_Pdiesterase_TIM-brl"/>
</dbReference>
<dbReference type="GO" id="GO:0008889">
    <property type="term" value="F:glycerophosphodiester phosphodiesterase activity"/>
    <property type="evidence" value="ECO:0007669"/>
    <property type="project" value="UniProtKB-EC"/>
</dbReference>
<comment type="caution">
    <text evidence="2">The sequence shown here is derived from an EMBL/GenBank/DDBJ whole genome shotgun (WGS) entry which is preliminary data.</text>
</comment>
<evidence type="ECO:0000259" key="1">
    <source>
        <dbReference type="PROSITE" id="PS51704"/>
    </source>
</evidence>
<sequence>MNRCMAHRGWSGKAPENTLAAINLALSEPAIGAIEIDVQITKDGIPVLMHDFTLERTTNGQGLLKDFTYEQLSALDAGSWFGEAYSGERIPALEQVLQAVKGKCRLNIELKTAGGLYPDIAPKVVQLVEKYEMKEQVMITSFDHETIKQVGELDPSLTTGLIILGQPVLLDEQLRATGATILSMGYPYLTKEFVQQSIAKGQTVIAWTVDDQQEIAKLMSWHPELLICTNHPDRMISLLA</sequence>
<keyword evidence="2" id="KW-0378">Hydrolase</keyword>
<reference evidence="2" key="1">
    <citation type="submission" date="2021-01" db="EMBL/GenBank/DDBJ databases">
        <title>Genomic Encyclopedia of Type Strains, Phase IV (KMG-IV): sequencing the most valuable type-strain genomes for metagenomic binning, comparative biology and taxonomic classification.</title>
        <authorList>
            <person name="Goeker M."/>
        </authorList>
    </citation>
    <scope>NUCLEOTIDE SEQUENCE</scope>
    <source>
        <strain evidence="2">DSM 25523</strain>
    </source>
</reference>
<evidence type="ECO:0000313" key="2">
    <source>
        <dbReference type="EMBL" id="MBM7590266.1"/>
    </source>
</evidence>
<dbReference type="SUPFAM" id="SSF51695">
    <property type="entry name" value="PLC-like phosphodiesterases"/>
    <property type="match status" value="1"/>
</dbReference>
<dbReference type="RefSeq" id="WP_204518020.1">
    <property type="nucleotide sequence ID" value="NZ_BAABIN010000020.1"/>
</dbReference>
<dbReference type="EC" id="3.1.4.46" evidence="2"/>
<protein>
    <submittedName>
        <fullName evidence="2">Glycerophosphoryl diester phosphodiesterase</fullName>
        <ecNumber evidence="2">3.1.4.46</ecNumber>
    </submittedName>
</protein>
<dbReference type="Pfam" id="PF03009">
    <property type="entry name" value="GDPD"/>
    <property type="match status" value="1"/>
</dbReference>
<dbReference type="EMBL" id="JAFBEB010000005">
    <property type="protein sequence ID" value="MBM7590266.1"/>
    <property type="molecule type" value="Genomic_DNA"/>
</dbReference>
<feature type="domain" description="GP-PDE" evidence="1">
    <location>
        <begin position="2"/>
        <end position="239"/>
    </location>
</feature>
<dbReference type="PANTHER" id="PTHR46211">
    <property type="entry name" value="GLYCEROPHOSPHORYL DIESTER PHOSPHODIESTERASE"/>
    <property type="match status" value="1"/>
</dbReference>
<organism evidence="2 3">
    <name type="scientific">Brevibacillus fulvus</name>
    <dbReference type="NCBI Taxonomy" id="1125967"/>
    <lineage>
        <taxon>Bacteria</taxon>
        <taxon>Bacillati</taxon>
        <taxon>Bacillota</taxon>
        <taxon>Bacilli</taxon>
        <taxon>Bacillales</taxon>
        <taxon>Paenibacillaceae</taxon>
        <taxon>Brevibacillus</taxon>
    </lineage>
</organism>
<dbReference type="GO" id="GO:0006629">
    <property type="term" value="P:lipid metabolic process"/>
    <property type="evidence" value="ECO:0007669"/>
    <property type="project" value="InterPro"/>
</dbReference>
<accession>A0A939BV40</accession>